<dbReference type="AlphaFoldDB" id="A0AAE1N5Y4"/>
<evidence type="ECO:0000313" key="3">
    <source>
        <dbReference type="Proteomes" id="UP001293593"/>
    </source>
</evidence>
<dbReference type="GO" id="GO:0003677">
    <property type="term" value="F:DNA binding"/>
    <property type="evidence" value="ECO:0007669"/>
    <property type="project" value="InterPro"/>
</dbReference>
<dbReference type="InterPro" id="IPR038859">
    <property type="entry name" value="RHL1"/>
</dbReference>
<dbReference type="EMBL" id="JAWXYG010000001">
    <property type="protein sequence ID" value="KAK4283312.1"/>
    <property type="molecule type" value="Genomic_DNA"/>
</dbReference>
<reference evidence="2" key="1">
    <citation type="submission" date="2023-10" db="EMBL/GenBank/DDBJ databases">
        <title>Chromosome-level genome of the transformable northern wattle, Acacia crassicarpa.</title>
        <authorList>
            <person name="Massaro I."/>
            <person name="Sinha N.R."/>
            <person name="Poethig S."/>
            <person name="Leichty A.R."/>
        </authorList>
    </citation>
    <scope>NUCLEOTIDE SEQUENCE</scope>
    <source>
        <strain evidence="2">Acra3RX</strain>
        <tissue evidence="2">Leaf</tissue>
    </source>
</reference>
<name>A0AAE1N5Y4_9FABA</name>
<feature type="region of interest" description="Disordered" evidence="1">
    <location>
        <begin position="198"/>
        <end position="266"/>
    </location>
</feature>
<feature type="compositionally biased region" description="Basic and acidic residues" evidence="1">
    <location>
        <begin position="257"/>
        <end position="266"/>
    </location>
</feature>
<evidence type="ECO:0008006" key="4">
    <source>
        <dbReference type="Google" id="ProtNLM"/>
    </source>
</evidence>
<dbReference type="Proteomes" id="UP001293593">
    <property type="component" value="Unassembled WGS sequence"/>
</dbReference>
<gene>
    <name evidence="2" type="ORF">QN277_000273</name>
</gene>
<feature type="region of interest" description="Disordered" evidence="1">
    <location>
        <begin position="331"/>
        <end position="420"/>
    </location>
</feature>
<organism evidence="2 3">
    <name type="scientific">Acacia crassicarpa</name>
    <name type="common">northern wattle</name>
    <dbReference type="NCBI Taxonomy" id="499986"/>
    <lineage>
        <taxon>Eukaryota</taxon>
        <taxon>Viridiplantae</taxon>
        <taxon>Streptophyta</taxon>
        <taxon>Embryophyta</taxon>
        <taxon>Tracheophyta</taxon>
        <taxon>Spermatophyta</taxon>
        <taxon>Magnoliopsida</taxon>
        <taxon>eudicotyledons</taxon>
        <taxon>Gunneridae</taxon>
        <taxon>Pentapetalae</taxon>
        <taxon>rosids</taxon>
        <taxon>fabids</taxon>
        <taxon>Fabales</taxon>
        <taxon>Fabaceae</taxon>
        <taxon>Caesalpinioideae</taxon>
        <taxon>mimosoid clade</taxon>
        <taxon>Acacieae</taxon>
        <taxon>Acacia</taxon>
    </lineage>
</organism>
<protein>
    <recommendedName>
        <fullName evidence="4">DNA-binding protein RHL1</fullName>
    </recommendedName>
</protein>
<dbReference type="PANTHER" id="PTHR35698">
    <property type="entry name" value="DNA-BINDING PROTEIN RHL1"/>
    <property type="match status" value="1"/>
</dbReference>
<feature type="compositionally biased region" description="Polar residues" evidence="1">
    <location>
        <begin position="294"/>
        <end position="309"/>
    </location>
</feature>
<keyword evidence="3" id="KW-1185">Reference proteome</keyword>
<feature type="compositionally biased region" description="Basic and acidic residues" evidence="1">
    <location>
        <begin position="349"/>
        <end position="370"/>
    </location>
</feature>
<evidence type="ECO:0000313" key="2">
    <source>
        <dbReference type="EMBL" id="KAK4283312.1"/>
    </source>
</evidence>
<dbReference type="PANTHER" id="PTHR35698:SF2">
    <property type="entry name" value="DNA-BINDING PROTEIN RHL1"/>
    <property type="match status" value="1"/>
</dbReference>
<sequence length="420" mass="46377">MGRPAKKGAASGEPNPEAIERKKLQGLAFSNSILSETPAKSHVHLKPSKTVVKHHGSDILRKSQRKNRYLFSFPGLIAPIGGGKIGELKDLGTKNPILYLDFPQGRMKLFGTIVYPKNRYLTLQFSRGGKNAMCEDYFDNMIVFSDAWWIGTKDENPEEARLEFPKELYEGQPAEYDFKGGAGAAPVVNEAVPQNRVQCAEKQSPMTPTEDDLLDSENNTKDTEDVIPVRRSERTPRKSYKFADAFNDESPVSSPDLSEHEEKKESPCMVIGDVNEDAVEEIQLPKETRKCDSGSISKEVSQVSSTSATKGVASGGRGSLVQATLSTLFKKVEQKKVARTPKKLSSSKDSTKKLQDAGSKRKIDLDEGSKKRAKKSHDNYPGGNKATKGKKRKVEDEVDDIEEVSSDSEDADESDEDWTA</sequence>
<feature type="compositionally biased region" description="Basic and acidic residues" evidence="1">
    <location>
        <begin position="218"/>
        <end position="236"/>
    </location>
</feature>
<feature type="compositionally biased region" description="Acidic residues" evidence="1">
    <location>
        <begin position="396"/>
        <end position="420"/>
    </location>
</feature>
<proteinExistence type="predicted"/>
<feature type="region of interest" description="Disordered" evidence="1">
    <location>
        <begin position="284"/>
        <end position="318"/>
    </location>
</feature>
<comment type="caution">
    <text evidence="2">The sequence shown here is derived from an EMBL/GenBank/DDBJ whole genome shotgun (WGS) entry which is preliminary data.</text>
</comment>
<dbReference type="GO" id="GO:0042023">
    <property type="term" value="P:DNA endoreduplication"/>
    <property type="evidence" value="ECO:0007669"/>
    <property type="project" value="InterPro"/>
</dbReference>
<accession>A0AAE1N5Y4</accession>
<evidence type="ECO:0000256" key="1">
    <source>
        <dbReference type="SAM" id="MobiDB-lite"/>
    </source>
</evidence>